<sequence>MECENNSSSTSEYFVGLKEKIARISDKLERVTAEIERLRKDKLSAEYKFSENERKLREDATTLEIDS</sequence>
<dbReference type="EMBL" id="CAXIEN010000179">
    <property type="protein sequence ID" value="CAL1284502.1"/>
    <property type="molecule type" value="Genomic_DNA"/>
</dbReference>
<feature type="coiled-coil region" evidence="1">
    <location>
        <begin position="14"/>
        <end position="48"/>
    </location>
</feature>
<keyword evidence="1" id="KW-0175">Coiled coil</keyword>
<evidence type="ECO:0000256" key="1">
    <source>
        <dbReference type="SAM" id="Coils"/>
    </source>
</evidence>
<reference evidence="2 3" key="1">
    <citation type="submission" date="2024-04" db="EMBL/GenBank/DDBJ databases">
        <authorList>
            <person name="Rising A."/>
            <person name="Reimegard J."/>
            <person name="Sonavane S."/>
            <person name="Akerstrom W."/>
            <person name="Nylinder S."/>
            <person name="Hedman E."/>
            <person name="Kallberg Y."/>
        </authorList>
    </citation>
    <scope>NUCLEOTIDE SEQUENCE [LARGE SCALE GENOMIC DNA]</scope>
</reference>
<dbReference type="AlphaFoldDB" id="A0AAV2AKY6"/>
<comment type="caution">
    <text evidence="2">The sequence shown here is derived from an EMBL/GenBank/DDBJ whole genome shotgun (WGS) entry which is preliminary data.</text>
</comment>
<keyword evidence="3" id="KW-1185">Reference proteome</keyword>
<accession>A0AAV2AKY6</accession>
<evidence type="ECO:0000313" key="2">
    <source>
        <dbReference type="EMBL" id="CAL1284502.1"/>
    </source>
</evidence>
<dbReference type="Proteomes" id="UP001497382">
    <property type="component" value="Unassembled WGS sequence"/>
</dbReference>
<organism evidence="2 3">
    <name type="scientific">Larinioides sclopetarius</name>
    <dbReference type="NCBI Taxonomy" id="280406"/>
    <lineage>
        <taxon>Eukaryota</taxon>
        <taxon>Metazoa</taxon>
        <taxon>Ecdysozoa</taxon>
        <taxon>Arthropoda</taxon>
        <taxon>Chelicerata</taxon>
        <taxon>Arachnida</taxon>
        <taxon>Araneae</taxon>
        <taxon>Araneomorphae</taxon>
        <taxon>Entelegynae</taxon>
        <taxon>Araneoidea</taxon>
        <taxon>Araneidae</taxon>
        <taxon>Larinioides</taxon>
    </lineage>
</organism>
<feature type="non-terminal residue" evidence="2">
    <location>
        <position position="67"/>
    </location>
</feature>
<evidence type="ECO:0000313" key="3">
    <source>
        <dbReference type="Proteomes" id="UP001497382"/>
    </source>
</evidence>
<proteinExistence type="predicted"/>
<protein>
    <submittedName>
        <fullName evidence="2">Uncharacterized protein</fullName>
    </submittedName>
</protein>
<gene>
    <name evidence="2" type="ORF">LARSCL_LOCUS13185</name>
</gene>
<name>A0AAV2AKY6_9ARAC</name>